<dbReference type="Proteomes" id="UP001057455">
    <property type="component" value="Unassembled WGS sequence"/>
</dbReference>
<dbReference type="OrthoDB" id="364557at2759"/>
<evidence type="ECO:0000313" key="2">
    <source>
        <dbReference type="EMBL" id="GFE53719.1"/>
    </source>
</evidence>
<organism evidence="2 3">
    <name type="scientific">Babesia ovis</name>
    <dbReference type="NCBI Taxonomy" id="5869"/>
    <lineage>
        <taxon>Eukaryota</taxon>
        <taxon>Sar</taxon>
        <taxon>Alveolata</taxon>
        <taxon>Apicomplexa</taxon>
        <taxon>Aconoidasida</taxon>
        <taxon>Piroplasmida</taxon>
        <taxon>Babesiidae</taxon>
        <taxon>Babesia</taxon>
    </lineage>
</organism>
<evidence type="ECO:0000256" key="1">
    <source>
        <dbReference type="SAM" id="MobiDB-lite"/>
    </source>
</evidence>
<sequence length="324" mass="36990">METAVTSTPYYKGADKEIYRGGNKGTTNFFEDLAAYIIVNNDKNETVPNDKIQVGHTWAGDHKKDEEDKCWLQTLEDNVKPIESGFITGNDDAQRDEVDGEKYEWKPGFCLQLGSQGRKAMLQLLRNVYKGNKNFKNIFQNMDPPTTISNLPFFKISMLWELAHQLDVFDQAIAIHKIYGKVKSKTGKGHNTQNGQGRDSSGSNSSVTKSPKAKRMKSPSFNSDRYRMKLEGDGLRNFTPNDGMQNLKRKMEHLVASKKVTPEQFAKFMGSYKHKRPFAEVIQDRIEKNVRGAQAQQNNLYDYIPRINKHTYPCNTLDCAIIHH</sequence>
<keyword evidence="3" id="KW-1185">Reference proteome</keyword>
<gene>
    <name evidence="2" type="ORF">BaOVIS_011230</name>
</gene>
<evidence type="ECO:0000313" key="3">
    <source>
        <dbReference type="Proteomes" id="UP001057455"/>
    </source>
</evidence>
<proteinExistence type="predicted"/>
<feature type="compositionally biased region" description="Polar residues" evidence="1">
    <location>
        <begin position="189"/>
        <end position="209"/>
    </location>
</feature>
<accession>A0A9W5T928</accession>
<dbReference type="EMBL" id="BLIY01000007">
    <property type="protein sequence ID" value="GFE53719.1"/>
    <property type="molecule type" value="Genomic_DNA"/>
</dbReference>
<name>A0A9W5T928_BABOV</name>
<protein>
    <submittedName>
        <fullName evidence="2">Uncharacterized protein</fullName>
    </submittedName>
</protein>
<feature type="region of interest" description="Disordered" evidence="1">
    <location>
        <begin position="184"/>
        <end position="226"/>
    </location>
</feature>
<reference evidence="2" key="1">
    <citation type="submission" date="2019-12" db="EMBL/GenBank/DDBJ databases">
        <title>Genome sequence of Babesia ovis.</title>
        <authorList>
            <person name="Yamagishi J."/>
            <person name="Sevinc F."/>
            <person name="Xuan X."/>
        </authorList>
    </citation>
    <scope>NUCLEOTIDE SEQUENCE</scope>
    <source>
        <strain evidence="2">Selcuk</strain>
    </source>
</reference>
<comment type="caution">
    <text evidence="2">The sequence shown here is derived from an EMBL/GenBank/DDBJ whole genome shotgun (WGS) entry which is preliminary data.</text>
</comment>
<dbReference type="AlphaFoldDB" id="A0A9W5T928"/>